<sequence length="603" mass="68542">MNEESPLLSKYAAIKTRLLELTSACSGFDANNNELYASLQEKLSNEHFNLAVVGQFKRGKTSLVNALLGEALLPSGVIPLTSTVTVISYAELPQFSIRLRDGCVREIDSSDLGVYVTGANATDQDVREVHARLPAAFLKNGIRLLDTPGVGSVYQANTDTAYAALPQCDAILFLLSVDQPLSQAELDFLRDVRQYAERIFFILNKIDYLSGDDLQQALHFTRTTLEHAFGHAVQIFPLSSTQALKAAQDDLPELLKTSRLPELTAVLENFLESEKGKVLLHGAVRRLLTPIQQRSFELQLALKSLGLPLKELDDKIRRFHEQQIRIEREKQVIEQHFRSESERAVVNLLDKTLKQFKQTLTLDLNIDFDKFVQQHETLTPKALTQEMDNWIQQQVGRAFVDWQQGMAVTLYSELESREQHFRAHIDALLQELRDYSSRLFDVRPENIRAVANGSAAIETFANETDEPVGLELLLEAIAVDWRNDNVDTRLGRIKAAIVRISKTWVIERHRNRLMEIIEMHAGRARYAILNRLDNAQSAFCTEITRHLEQASAGIVHVLKQSRKTREQDARALQQQQRLQENRLEQALRLKEELQQLTIEINAL</sequence>
<feature type="domain" description="Dynamin N-terminal" evidence="2">
    <location>
        <begin position="50"/>
        <end position="206"/>
    </location>
</feature>
<reference evidence="3 4" key="1">
    <citation type="submission" date="2019-09" db="EMBL/GenBank/DDBJ databases">
        <title>Ecophysiology of the spiral-shaped methanotroph Methylospira mobilis as revealed by the complete genome sequence.</title>
        <authorList>
            <person name="Oshkin I.Y."/>
            <person name="Dedysh S.N."/>
            <person name="Miroshnikov K."/>
            <person name="Danilova O.V."/>
            <person name="Hakobyan A."/>
            <person name="Liesack W."/>
        </authorList>
    </citation>
    <scope>NUCLEOTIDE SEQUENCE [LARGE SCALE GENOMIC DNA]</scope>
    <source>
        <strain evidence="3 4">Shm1</strain>
    </source>
</reference>
<dbReference type="EMBL" id="CP044205">
    <property type="protein sequence ID" value="QFY43380.1"/>
    <property type="molecule type" value="Genomic_DNA"/>
</dbReference>
<proteinExistence type="predicted"/>
<dbReference type="CDD" id="cd09912">
    <property type="entry name" value="DLP_2"/>
    <property type="match status" value="1"/>
</dbReference>
<accession>A0A5Q0BHS9</accession>
<dbReference type="RefSeq" id="WP_153249362.1">
    <property type="nucleotide sequence ID" value="NZ_CP044205.1"/>
</dbReference>
<protein>
    <recommendedName>
        <fullName evidence="2">Dynamin N-terminal domain-containing protein</fullName>
    </recommendedName>
</protein>
<dbReference type="InterPro" id="IPR045063">
    <property type="entry name" value="Dynamin_N"/>
</dbReference>
<dbReference type="OrthoDB" id="5295100at2"/>
<organism evidence="3 4">
    <name type="scientific">Candidatus Methylospira mobilis</name>
    <dbReference type="NCBI Taxonomy" id="1808979"/>
    <lineage>
        <taxon>Bacteria</taxon>
        <taxon>Pseudomonadati</taxon>
        <taxon>Pseudomonadota</taxon>
        <taxon>Gammaproteobacteria</taxon>
        <taxon>Methylococcales</taxon>
        <taxon>Methylococcaceae</taxon>
        <taxon>Candidatus Methylospira</taxon>
    </lineage>
</organism>
<dbReference type="PANTHER" id="PTHR43681:SF1">
    <property type="entry name" value="SARCALUMENIN"/>
    <property type="match status" value="1"/>
</dbReference>
<dbReference type="InterPro" id="IPR051943">
    <property type="entry name" value="TRAFAC_Dynamin-like_GTPase"/>
</dbReference>
<dbReference type="SUPFAM" id="SSF52540">
    <property type="entry name" value="P-loop containing nucleoside triphosphate hydrolases"/>
    <property type="match status" value="1"/>
</dbReference>
<keyword evidence="1" id="KW-0175">Coiled coil</keyword>
<gene>
    <name evidence="3" type="ORF">F6R98_12755</name>
</gene>
<evidence type="ECO:0000256" key="1">
    <source>
        <dbReference type="SAM" id="Coils"/>
    </source>
</evidence>
<evidence type="ECO:0000259" key="2">
    <source>
        <dbReference type="Pfam" id="PF00350"/>
    </source>
</evidence>
<keyword evidence="4" id="KW-1185">Reference proteome</keyword>
<evidence type="ECO:0000313" key="4">
    <source>
        <dbReference type="Proteomes" id="UP000325755"/>
    </source>
</evidence>
<dbReference type="Gene3D" id="3.40.50.300">
    <property type="entry name" value="P-loop containing nucleotide triphosphate hydrolases"/>
    <property type="match status" value="1"/>
</dbReference>
<name>A0A5Q0BHS9_9GAMM</name>
<dbReference type="AlphaFoldDB" id="A0A5Q0BHS9"/>
<dbReference type="InterPro" id="IPR027417">
    <property type="entry name" value="P-loop_NTPase"/>
</dbReference>
<dbReference type="KEGG" id="mmob:F6R98_12755"/>
<dbReference type="InParanoid" id="A0A5Q0BHS9"/>
<dbReference type="Proteomes" id="UP000325755">
    <property type="component" value="Chromosome"/>
</dbReference>
<feature type="coiled-coil region" evidence="1">
    <location>
        <begin position="569"/>
        <end position="599"/>
    </location>
</feature>
<dbReference type="Pfam" id="PF00350">
    <property type="entry name" value="Dynamin_N"/>
    <property type="match status" value="1"/>
</dbReference>
<evidence type="ECO:0000313" key="3">
    <source>
        <dbReference type="EMBL" id="QFY43380.1"/>
    </source>
</evidence>
<dbReference type="PANTHER" id="PTHR43681">
    <property type="entry name" value="TRANSMEMBRANE GTPASE FZO"/>
    <property type="match status" value="1"/>
</dbReference>